<proteinExistence type="inferred from homology"/>
<evidence type="ECO:0000313" key="7">
    <source>
        <dbReference type="Proteomes" id="UP001597380"/>
    </source>
</evidence>
<name>A0ABW4XNH7_9GAMM</name>
<dbReference type="Gene3D" id="1.25.40.10">
    <property type="entry name" value="Tetratricopeptide repeat domain"/>
    <property type="match status" value="2"/>
</dbReference>
<keyword evidence="4" id="KW-0472">Membrane</keyword>
<keyword evidence="4" id="KW-1133">Transmembrane helix</keyword>
<comment type="subcellular location">
    <subcellularLocation>
        <location evidence="4">Cell inner membrane</location>
        <topology evidence="4">Single-pass membrane protein</topology>
        <orientation evidence="4">Cytoplasmic side</orientation>
    </subcellularLocation>
</comment>
<comment type="function">
    <text evidence="4">Modulates cellular lipopolysaccharide (LPS) levels by regulating LpxC, which is involved in lipid A biosynthesis. May act by modulating the proteolytic activity of FtsH towards LpxC. May also coordinate assembly of proteins involved in LPS synthesis at the plasma membrane.</text>
</comment>
<evidence type="ECO:0000313" key="6">
    <source>
        <dbReference type="EMBL" id="MFD2095584.1"/>
    </source>
</evidence>
<evidence type="ECO:0000256" key="2">
    <source>
        <dbReference type="ARBA" id="ARBA00022737"/>
    </source>
</evidence>
<dbReference type="Pfam" id="PF13176">
    <property type="entry name" value="TPR_7"/>
    <property type="match status" value="1"/>
</dbReference>
<dbReference type="NCBIfam" id="NF008753">
    <property type="entry name" value="PRK11788.1-1"/>
    <property type="match status" value="1"/>
</dbReference>
<dbReference type="Pfam" id="PF18073">
    <property type="entry name" value="Zn_ribbon_LapB"/>
    <property type="match status" value="1"/>
</dbReference>
<feature type="binding site" evidence="4">
    <location>
        <position position="374"/>
    </location>
    <ligand>
        <name>Fe cation</name>
        <dbReference type="ChEBI" id="CHEBI:24875"/>
    </ligand>
</feature>
<protein>
    <recommendedName>
        <fullName evidence="4">Lipopolysaccharide assembly protein B</fullName>
    </recommendedName>
</protein>
<keyword evidence="4" id="KW-0997">Cell inner membrane</keyword>
<evidence type="ECO:0000259" key="5">
    <source>
        <dbReference type="Pfam" id="PF18073"/>
    </source>
</evidence>
<sequence>MSELLFLLLPIAVAYGWYMGRRSGHQELKDTSLKLSEKYVAGLNYLFSDQSDKAVDLFIEMIQVDSETIDTHLALASLFRKRGEVDRAIRLHQNLIARPNLPVEQRDLSMLELGHDYLVAGLYDRAEQIFIELLSHEGYRTKAAEQLLHIYEYTKEWDKAIEVVESHKLYQQPKIKAALAHYYCQLVEPLVRRGDFNHALRFLNQAIKSDPACIRAHIEKANILIEQGDRKTALKSLQQIPSHDVDFASEILDLIEPLFAGQRDPKAYEHYLRDLLQLGAGVSVLIKLAQRVAATDGEEAAEALVKQELVRHPTMRGFCHLMHYHIHSAETGKARSSLKSLQELVAQQIRIKPKYRCCNCGFSSGSLLWHCPSCKSWGRIKPIRGLDGE</sequence>
<reference evidence="7" key="1">
    <citation type="journal article" date="2019" name="Int. J. Syst. Evol. Microbiol.">
        <title>The Global Catalogue of Microorganisms (GCM) 10K type strain sequencing project: providing services to taxonomists for standard genome sequencing and annotation.</title>
        <authorList>
            <consortium name="The Broad Institute Genomics Platform"/>
            <consortium name="The Broad Institute Genome Sequencing Center for Infectious Disease"/>
            <person name="Wu L."/>
            <person name="Ma J."/>
        </authorList>
    </citation>
    <scope>NUCLEOTIDE SEQUENCE [LARGE SCALE GENOMIC DNA]</scope>
    <source>
        <strain evidence="7">CGMCC 1.10992</strain>
    </source>
</reference>
<keyword evidence="4" id="KW-0812">Transmembrane</keyword>
<dbReference type="Pfam" id="PF14559">
    <property type="entry name" value="TPR_19"/>
    <property type="match status" value="1"/>
</dbReference>
<keyword evidence="4" id="KW-1003">Cell membrane</keyword>
<organism evidence="6 7">
    <name type="scientific">Corallincola platygyrae</name>
    <dbReference type="NCBI Taxonomy" id="1193278"/>
    <lineage>
        <taxon>Bacteria</taxon>
        <taxon>Pseudomonadati</taxon>
        <taxon>Pseudomonadota</taxon>
        <taxon>Gammaproteobacteria</taxon>
        <taxon>Alteromonadales</taxon>
        <taxon>Psychromonadaceae</taxon>
        <taxon>Corallincola</taxon>
    </lineage>
</organism>
<feature type="binding site" evidence="4">
    <location>
        <position position="357"/>
    </location>
    <ligand>
        <name>Fe cation</name>
        <dbReference type="ChEBI" id="CHEBI:24875"/>
    </ligand>
</feature>
<dbReference type="InterPro" id="IPR030865">
    <property type="entry name" value="LapB"/>
</dbReference>
<dbReference type="EMBL" id="JBHUHT010000009">
    <property type="protein sequence ID" value="MFD2095584.1"/>
    <property type="molecule type" value="Genomic_DNA"/>
</dbReference>
<evidence type="ECO:0000256" key="4">
    <source>
        <dbReference type="HAMAP-Rule" id="MF_00994"/>
    </source>
</evidence>
<evidence type="ECO:0000256" key="1">
    <source>
        <dbReference type="ARBA" id="ARBA00022723"/>
    </source>
</evidence>
<accession>A0ABW4XNH7</accession>
<dbReference type="NCBIfam" id="NF008757">
    <property type="entry name" value="PRK11788.1-5"/>
    <property type="match status" value="1"/>
</dbReference>
<comment type="similarity">
    <text evidence="4">Belongs to the LapB family.</text>
</comment>
<dbReference type="InterPro" id="IPR041166">
    <property type="entry name" value="Rubredoxin_2"/>
</dbReference>
<dbReference type="InterPro" id="IPR019734">
    <property type="entry name" value="TPR_rpt"/>
</dbReference>
<dbReference type="NCBIfam" id="NF008756">
    <property type="entry name" value="PRK11788.1-4"/>
    <property type="match status" value="1"/>
</dbReference>
<dbReference type="PANTHER" id="PTHR45586">
    <property type="entry name" value="TPR REPEAT-CONTAINING PROTEIN PA4667"/>
    <property type="match status" value="1"/>
</dbReference>
<keyword evidence="7" id="KW-1185">Reference proteome</keyword>
<dbReference type="InterPro" id="IPR051012">
    <property type="entry name" value="CellSynth/LPSAsmb/PSIAsmb"/>
</dbReference>
<feature type="domain" description="LapB rubredoxin metal binding" evidence="5">
    <location>
        <begin position="355"/>
        <end position="382"/>
    </location>
</feature>
<dbReference type="Proteomes" id="UP001597380">
    <property type="component" value="Unassembled WGS sequence"/>
</dbReference>
<gene>
    <name evidence="4 6" type="primary">lapB</name>
    <name evidence="6" type="ORF">ACFSJ3_06255</name>
</gene>
<dbReference type="HAMAP" id="MF_00994">
    <property type="entry name" value="LPS_assembly_LapB"/>
    <property type="match status" value="1"/>
</dbReference>
<keyword evidence="3 4" id="KW-0802">TPR repeat</keyword>
<keyword evidence="1 4" id="KW-0479">Metal-binding</keyword>
<dbReference type="SUPFAM" id="SSF81901">
    <property type="entry name" value="HCP-like"/>
    <property type="match status" value="1"/>
</dbReference>
<evidence type="ECO:0000256" key="3">
    <source>
        <dbReference type="ARBA" id="ARBA00022803"/>
    </source>
</evidence>
<keyword evidence="2 4" id="KW-0677">Repeat</keyword>
<feature type="binding site" evidence="4">
    <location>
        <position position="371"/>
    </location>
    <ligand>
        <name>Fe cation</name>
        <dbReference type="ChEBI" id="CHEBI:24875"/>
    </ligand>
</feature>
<dbReference type="PANTHER" id="PTHR45586:SF1">
    <property type="entry name" value="LIPOPOLYSACCHARIDE ASSEMBLY PROTEIN B"/>
    <property type="match status" value="1"/>
</dbReference>
<feature type="binding site" evidence="4">
    <location>
        <position position="360"/>
    </location>
    <ligand>
        <name>Fe cation</name>
        <dbReference type="ChEBI" id="CHEBI:24875"/>
    </ligand>
</feature>
<dbReference type="InterPro" id="IPR011990">
    <property type="entry name" value="TPR-like_helical_dom_sf"/>
</dbReference>
<dbReference type="RefSeq" id="WP_345340343.1">
    <property type="nucleotide sequence ID" value="NZ_BAABLI010000014.1"/>
</dbReference>
<feature type="topological domain" description="Cytoplasmic" evidence="4">
    <location>
        <begin position="21"/>
        <end position="389"/>
    </location>
</feature>
<keyword evidence="4" id="KW-0408">Iron</keyword>
<comment type="caution">
    <text evidence="6">The sequence shown here is derived from an EMBL/GenBank/DDBJ whole genome shotgun (WGS) entry which is preliminary data.</text>
</comment>